<dbReference type="InterPro" id="IPR009459">
    <property type="entry name" value="MucBP_dom"/>
</dbReference>
<protein>
    <submittedName>
        <fullName evidence="8">LPXTG cell wall anchor domain-containing protein</fullName>
    </submittedName>
</protein>
<dbReference type="Proteomes" id="UP000275328">
    <property type="component" value="Chromosome"/>
</dbReference>
<feature type="domain" description="Gram-positive cocci surface proteins LPxTG" evidence="7">
    <location>
        <begin position="1340"/>
        <end position="1373"/>
    </location>
</feature>
<dbReference type="PROSITE" id="PS50847">
    <property type="entry name" value="GRAM_POS_ANCHORING"/>
    <property type="match status" value="1"/>
</dbReference>
<evidence type="ECO:0000313" key="8">
    <source>
        <dbReference type="EMBL" id="AYF95586.1"/>
    </source>
</evidence>
<keyword evidence="2" id="KW-0964">Secreted</keyword>
<evidence type="ECO:0000256" key="3">
    <source>
        <dbReference type="ARBA" id="ARBA00022729"/>
    </source>
</evidence>
<accession>A0A387B3L1</accession>
<feature type="compositionally biased region" description="Basic and acidic residues" evidence="6">
    <location>
        <begin position="1264"/>
        <end position="1281"/>
    </location>
</feature>
<keyword evidence="4" id="KW-0677">Repeat</keyword>
<reference evidence="8 9" key="1">
    <citation type="submission" date="2018-09" db="EMBL/GenBank/DDBJ databases">
        <title>Complete genome sequence of Streptococcus sp. KCOM 1679 (=ChDC B345).</title>
        <authorList>
            <person name="Kook J.-K."/>
            <person name="Park S.-N."/>
            <person name="Lim Y.K."/>
        </authorList>
    </citation>
    <scope>NUCLEOTIDE SEQUENCE [LARGE SCALE GENOMIC DNA]</scope>
    <source>
        <strain evidence="8 9">ChDC B345</strain>
    </source>
</reference>
<evidence type="ECO:0000256" key="6">
    <source>
        <dbReference type="SAM" id="MobiDB-lite"/>
    </source>
</evidence>
<feature type="region of interest" description="Disordered" evidence="6">
    <location>
        <begin position="1264"/>
        <end position="1346"/>
    </location>
</feature>
<dbReference type="Pfam" id="PF06458">
    <property type="entry name" value="MucBP"/>
    <property type="match status" value="6"/>
</dbReference>
<organism evidence="8 9">
    <name type="scientific">Streptococcus gwangjuensis</name>
    <dbReference type="NCBI Taxonomy" id="1433513"/>
    <lineage>
        <taxon>Bacteria</taxon>
        <taxon>Bacillati</taxon>
        <taxon>Bacillota</taxon>
        <taxon>Bacilli</taxon>
        <taxon>Lactobacillales</taxon>
        <taxon>Streptococcaceae</taxon>
        <taxon>Streptococcus</taxon>
        <taxon>Streptococcus mitis group</taxon>
    </lineage>
</organism>
<keyword evidence="1" id="KW-0134">Cell wall</keyword>
<evidence type="ECO:0000256" key="5">
    <source>
        <dbReference type="ARBA" id="ARBA00023088"/>
    </source>
</evidence>
<evidence type="ECO:0000256" key="2">
    <source>
        <dbReference type="ARBA" id="ARBA00022525"/>
    </source>
</evidence>
<sequence>MFRDNKREIFSFRKYKNGRTDSKLIGATLLALGVGLVTTTQSVSADVVNGAGGSEVALVDSVDKTTSKNTNTFTDDTDTSKVAKFDAVLNKGVAEPTKANENKGDADGSDVLTVTSETTVNYKLEEDKSLLKTETVATGQGTITTPYDKKGLAADTDGKDYRESTVDKKGITVSEETGKEDTLELNGKVYERTRSEVEGADKAKYSKTQFNDIEASVSPEGMHNKLGEIDYTKTTGKVYLVEETSDGHYGKFVETDGVSSDEDAVSKWKAGLANAKDFTKANVTLQEGDSILVLDKDTYAVANPSLVKTKKRYSSPTYEVIPDVVDTDSSVNFDNPTYVLEQIDANQTANILEAGKDGIFGTSDDVERTVTGDKIADFSAGSGKAFIKEDLKPFFNLPDYNVLPVNTNPSIKDVLKNHESYYVLYEILKFAENEATSDSDKEKIRAAKSKVDAYLDSVATTLESKGLKVAYVKDSTLSNIRGKYYFVSDGSTEGDQFLANSEEASKLLSPNSSNIHSNFENLTFSNVKETKSISGDIETTVKVEKNYKILDTASLELETITTTKRTHLVTKENILSNYLEGQDTVTKEETSDLVKKGSVKVNDDGSVTVTTVETMPVYKFYKGVSFDHDNENSNEVQPDSDGFLRLSDDANGFSATAESSHNETTYNKREVITPIRAYKVVADGNSVVTHYYREKKAPLNVNYYLENTTTSLAPSENQADLPVKSDYTTQAKTIEPKTEVQDLPEKTVTTVTTYELVATPDNANGKIAEGGTTVNYYYRAVVNTTEVAKKAPVLVNYYIENTETKLAPSDDQGQKDIGSKYTSETKVIEPKVETEDLPDRVVTKTTRYELVSVPSDKEGTVPVEGKVVNYYYRPVVTTETVMKKAPVLVNYYIENTETKLAPSDDQGQKEIGSNYTSETKVIEPKVEKEELPDRTITKTTKYELVKVPEDKEGTVPVEGKVVNYYYRPVVTTETVMKKAPVLVNYYIENTETKLAPSDDQGQKEIGSNYTSETKVIEPKVEKEELPDRTITKTTKYELVKVPEDKEGTVPVEGKVVNYYYRPVVTTETVMKKAPVLVNYYIENTETKLAPSDDQGQKEIGSNYTSETKVIEPKVEQEELPDRTITKTTKYELVKVPEDKEGTVPVEGKVVNYYYRPVVTTETVMKKAPVLVNYYIENTETKLAPSDDQGQKEIGSNYTTEAKVIPSKVEKVVENGNVITRTTSYDLVKVPEDKDGIVPVGGKVVNYYYREVVEEVAKPNEAPKVEIPELKIPEESKPEPKPEPAPQPAPAPQPEPQPEPSPAPSPVPATPETPERPIAPATPEQLAEPATSQYLDGQRELPNTGTEDNASLAALGLFGVLSGFGLVARKKKED</sequence>
<keyword evidence="5" id="KW-0572">Peptidoglycan-anchor</keyword>
<dbReference type="EMBL" id="CP032621">
    <property type="protein sequence ID" value="AYF95586.1"/>
    <property type="molecule type" value="Genomic_DNA"/>
</dbReference>
<keyword evidence="3" id="KW-0732">Signal</keyword>
<dbReference type="RefSeq" id="WP_120770129.1">
    <property type="nucleotide sequence ID" value="NZ_CP032621.1"/>
</dbReference>
<keyword evidence="9" id="KW-1185">Reference proteome</keyword>
<feature type="compositionally biased region" description="Pro residues" evidence="6">
    <location>
        <begin position="1282"/>
        <end position="1310"/>
    </location>
</feature>
<proteinExistence type="predicted"/>
<evidence type="ECO:0000259" key="7">
    <source>
        <dbReference type="PROSITE" id="PS50847"/>
    </source>
</evidence>
<evidence type="ECO:0000256" key="4">
    <source>
        <dbReference type="ARBA" id="ARBA00022737"/>
    </source>
</evidence>
<name>A0A387B3L1_9STRE</name>
<gene>
    <name evidence="8" type="ORF">D7D53_03410</name>
</gene>
<dbReference type="Gene3D" id="3.10.20.320">
    <property type="entry name" value="Putative peptidoglycan bound protein (lpxtg motif)"/>
    <property type="match status" value="6"/>
</dbReference>
<evidence type="ECO:0000256" key="1">
    <source>
        <dbReference type="ARBA" id="ARBA00022512"/>
    </source>
</evidence>
<evidence type="ECO:0000313" key="9">
    <source>
        <dbReference type="Proteomes" id="UP000275328"/>
    </source>
</evidence>
<dbReference type="KEGG" id="sgw:D7D53_03410"/>
<dbReference type="InterPro" id="IPR019931">
    <property type="entry name" value="LPXTG_anchor"/>
</dbReference>
<dbReference type="NCBIfam" id="TIGR01167">
    <property type="entry name" value="LPXTG_anchor"/>
    <property type="match status" value="1"/>
</dbReference>
<dbReference type="Pfam" id="PF00746">
    <property type="entry name" value="Gram_pos_anchor"/>
    <property type="match status" value="1"/>
</dbReference>
<feature type="compositionally biased region" description="Polar residues" evidence="6">
    <location>
        <begin position="1329"/>
        <end position="1346"/>
    </location>
</feature>